<name>A0A6J4UZF9_9BACT</name>
<reference evidence="1" key="1">
    <citation type="submission" date="2020-02" db="EMBL/GenBank/DDBJ databases">
        <authorList>
            <person name="Meier V. D."/>
        </authorList>
    </citation>
    <scope>NUCLEOTIDE SEQUENCE</scope>
    <source>
        <strain evidence="1">AVDCRST_MAG43</strain>
    </source>
</reference>
<dbReference type="AlphaFoldDB" id="A0A6J4UZF9"/>
<accession>A0A6J4UZF9</accession>
<protein>
    <submittedName>
        <fullName evidence="1">Uncharacterized protein</fullName>
    </submittedName>
</protein>
<proteinExistence type="predicted"/>
<organism evidence="1">
    <name type="scientific">uncultured Thermomicrobiales bacterium</name>
    <dbReference type="NCBI Taxonomy" id="1645740"/>
    <lineage>
        <taxon>Bacteria</taxon>
        <taxon>Pseudomonadati</taxon>
        <taxon>Thermomicrobiota</taxon>
        <taxon>Thermomicrobia</taxon>
        <taxon>Thermomicrobiales</taxon>
        <taxon>environmental samples</taxon>
    </lineage>
</organism>
<dbReference type="EMBL" id="CADCWI010000114">
    <property type="protein sequence ID" value="CAA9564851.1"/>
    <property type="molecule type" value="Genomic_DNA"/>
</dbReference>
<evidence type="ECO:0000313" key="1">
    <source>
        <dbReference type="EMBL" id="CAA9564851.1"/>
    </source>
</evidence>
<sequence>MPYAVPHRDLYASIQLLLHGLCLARFRADMTLRYSMNEMINELPR</sequence>
<gene>
    <name evidence="1" type="ORF">AVDCRST_MAG43-2238</name>
</gene>